<keyword evidence="3" id="KW-0328">Glycosyltransferase</keyword>
<accession>A0A3S4K5I9</accession>
<sequence length="118" mass="12788">MIKPVTRSSSASNFTPVPRHDYRFGINQPGRWREILNTDSMHYHGSNTGNGGVVHSDEIESHGRQHSLSLTLPPLATIWLNAGGGMTQLAIGEATPHGATYDGHGVNFTPLFPPMRSA</sequence>
<reference evidence="3 4" key="1">
    <citation type="submission" date="2018-12" db="EMBL/GenBank/DDBJ databases">
        <authorList>
            <consortium name="Pathogen Informatics"/>
        </authorList>
    </citation>
    <scope>NUCLEOTIDE SEQUENCE [LARGE SCALE GENOMIC DNA]</scope>
    <source>
        <strain evidence="3 4">NCTC6754</strain>
    </source>
</reference>
<evidence type="ECO:0000256" key="1">
    <source>
        <dbReference type="SAM" id="MobiDB-lite"/>
    </source>
</evidence>
<evidence type="ECO:0000313" key="3">
    <source>
        <dbReference type="EMBL" id="VEB52801.1"/>
    </source>
</evidence>
<dbReference type="SUPFAM" id="SSF51011">
    <property type="entry name" value="Glycosyl hydrolase domain"/>
    <property type="match status" value="1"/>
</dbReference>
<feature type="compositionally biased region" description="Polar residues" evidence="1">
    <location>
        <begin position="1"/>
        <end position="15"/>
    </location>
</feature>
<dbReference type="InterPro" id="IPR013780">
    <property type="entry name" value="Glyco_hydro_b"/>
</dbReference>
<dbReference type="GO" id="GO:0003844">
    <property type="term" value="F:1,4-alpha-glucan branching enzyme activity"/>
    <property type="evidence" value="ECO:0007669"/>
    <property type="project" value="UniProtKB-EC"/>
</dbReference>
<dbReference type="InterPro" id="IPR006048">
    <property type="entry name" value="A-amylase/branching_C"/>
</dbReference>
<dbReference type="EMBL" id="LR134190">
    <property type="protein sequence ID" value="VEB52801.1"/>
    <property type="molecule type" value="Genomic_DNA"/>
</dbReference>
<name>A0A3S4K5I9_SALET</name>
<evidence type="ECO:0000313" key="4">
    <source>
        <dbReference type="Proteomes" id="UP000269208"/>
    </source>
</evidence>
<evidence type="ECO:0000259" key="2">
    <source>
        <dbReference type="Pfam" id="PF02806"/>
    </source>
</evidence>
<dbReference type="Pfam" id="PF02806">
    <property type="entry name" value="Alpha-amylase_C"/>
    <property type="match status" value="1"/>
</dbReference>
<dbReference type="AlphaFoldDB" id="A0A3S4K5I9"/>
<dbReference type="GO" id="GO:0005975">
    <property type="term" value="P:carbohydrate metabolic process"/>
    <property type="evidence" value="ECO:0007669"/>
    <property type="project" value="InterPro"/>
</dbReference>
<protein>
    <submittedName>
        <fullName evidence="3">1,4-alpha-glucan branching protein</fullName>
        <ecNumber evidence="3">2.4.1.18</ecNumber>
    </submittedName>
</protein>
<proteinExistence type="predicted"/>
<dbReference type="Proteomes" id="UP000269208">
    <property type="component" value="Chromosome"/>
</dbReference>
<feature type="region of interest" description="Disordered" evidence="1">
    <location>
        <begin position="1"/>
        <end position="20"/>
    </location>
</feature>
<gene>
    <name evidence="3" type="primary">glgB_6</name>
    <name evidence="3" type="ORF">NCTC6754_02411</name>
</gene>
<feature type="domain" description="Alpha-amylase/branching enzyme C-terminal all beta" evidence="2">
    <location>
        <begin position="11"/>
        <end position="81"/>
    </location>
</feature>
<dbReference type="Gene3D" id="2.60.40.1180">
    <property type="entry name" value="Golgi alpha-mannosidase II"/>
    <property type="match status" value="1"/>
</dbReference>
<dbReference type="EC" id="2.4.1.18" evidence="3"/>
<organism evidence="3 4">
    <name type="scientific">Salmonella enterica I</name>
    <dbReference type="NCBI Taxonomy" id="59201"/>
    <lineage>
        <taxon>Bacteria</taxon>
        <taxon>Pseudomonadati</taxon>
        <taxon>Pseudomonadota</taxon>
        <taxon>Gammaproteobacteria</taxon>
        <taxon>Enterobacterales</taxon>
        <taxon>Enterobacteriaceae</taxon>
        <taxon>Salmonella</taxon>
    </lineage>
</organism>
<dbReference type="FunFam" id="2.60.40.1180:FF:000002">
    <property type="entry name" value="1,4-alpha-glucan branching enzyme GlgB"/>
    <property type="match status" value="1"/>
</dbReference>
<keyword evidence="3" id="KW-0808">Transferase</keyword>
<dbReference type="GO" id="GO:0043169">
    <property type="term" value="F:cation binding"/>
    <property type="evidence" value="ECO:0007669"/>
    <property type="project" value="InterPro"/>
</dbReference>